<name>A0AAW1SAD4_9CHLO</name>
<evidence type="ECO:0000256" key="6">
    <source>
        <dbReference type="SAM" id="MobiDB-lite"/>
    </source>
</evidence>
<keyword evidence="3" id="KW-0418">Kinase</keyword>
<sequence>MAEGGRKVGQWLVTGEIGSGSFATVWRAQHEGTGNEVAIKEIRTDRLNDRLRQSLESEVAILQRIDHKNIVHLKQVLPEKNKLCLIMEFCAGGDLSGHIKRPENRRGIPEAQARQFMQQLAAGLQELWSHNMVHRDLKPHNLLLSDASPQAVLKIADFGFARLLQPHGLADTLCGSPLYMAPEILQHRRYDAKADLWSVGTIFFELLTGRPPFSGANYLDLTRNILNREAAIPSQLSTPCKKLLHGLLRRNPVERISFEEFFSHSFLTGVASVHDSPAPEQPAWNGPHAHTSGAWRAGPAGASSQAGSRRTDDEGMHVSSEGSSGTSSTSLYTTRPHLPAPGLTPGEEMAFMVDEEEETQALIDIATSLPLPGIISPHAEAPSLPDAVPRYPGTGIEGPSPGSAAPHHLADSDEGWTLVPTDIPATSSRGAPNAGLVPGFRRPPTARSPGSSASPRFSFPRITRASPTSLPIAQQPADAPPSGHCQTVTTSLPISTPVTSHPLAQAPPVQLPKQISTTPAGAAPSFPIPVPSTPVTADVVMGTSADSGSDVTTSGLGISGGREVPLRPLPAMRMTWKELHSAAKVLESVAEAQQHQRRPADTLAIHLMAMQLLDLAMKGFCTNSRGIRIEASQEQLPSTAEVQKLESKLRTVVGRAEEVEHALRRQAGTRQLPEVWELLYKVARDMSRAAGAEELVNSLQTAAESYLVAGFLFKFMAAQAPYLPLQPPIDLAPADRVRLHDYAITARTRRNACHSSVNPASSPAPMSPSRPNPTSSHTRRSHRDHTPRAIPSQSHRRSSTTRKASPSGHSGTSGDPLRRDASMGAASGGGLSNRSASGDGQLSGRQVSCSSMSGDFGRASSMGRALSNAAETLPMLAGSTGSTTTPAS</sequence>
<dbReference type="EMBL" id="JALJOS010000002">
    <property type="protein sequence ID" value="KAK9842751.1"/>
    <property type="molecule type" value="Genomic_DNA"/>
</dbReference>
<dbReference type="FunFam" id="1.10.510.10:FF:000571">
    <property type="entry name" value="Maternal embryonic leucine zipper kinase"/>
    <property type="match status" value="1"/>
</dbReference>
<dbReference type="Proteomes" id="UP001438707">
    <property type="component" value="Unassembled WGS sequence"/>
</dbReference>
<evidence type="ECO:0000313" key="8">
    <source>
        <dbReference type="EMBL" id="KAK9842751.1"/>
    </source>
</evidence>
<feature type="binding site" evidence="5">
    <location>
        <position position="40"/>
    </location>
    <ligand>
        <name>ATP</name>
        <dbReference type="ChEBI" id="CHEBI:30616"/>
    </ligand>
</feature>
<reference evidence="8 9" key="1">
    <citation type="journal article" date="2024" name="Nat. Commun.">
        <title>Phylogenomics reveals the evolutionary origins of lichenization in chlorophyte algae.</title>
        <authorList>
            <person name="Puginier C."/>
            <person name="Libourel C."/>
            <person name="Otte J."/>
            <person name="Skaloud P."/>
            <person name="Haon M."/>
            <person name="Grisel S."/>
            <person name="Petersen M."/>
            <person name="Berrin J.G."/>
            <person name="Delaux P.M."/>
            <person name="Dal Grande F."/>
            <person name="Keller J."/>
        </authorList>
    </citation>
    <scope>NUCLEOTIDE SEQUENCE [LARGE SCALE GENOMIC DNA]</scope>
    <source>
        <strain evidence="8 9">SAG 2145</strain>
    </source>
</reference>
<dbReference type="Gene3D" id="1.10.510.10">
    <property type="entry name" value="Transferase(Phosphotransferase) domain 1"/>
    <property type="match status" value="1"/>
</dbReference>
<dbReference type="InterPro" id="IPR011009">
    <property type="entry name" value="Kinase-like_dom_sf"/>
</dbReference>
<evidence type="ECO:0000256" key="1">
    <source>
        <dbReference type="ARBA" id="ARBA00022679"/>
    </source>
</evidence>
<keyword evidence="4 5" id="KW-0067">ATP-binding</keyword>
<feature type="region of interest" description="Disordered" evidence="6">
    <location>
        <begin position="750"/>
        <end position="860"/>
    </location>
</feature>
<dbReference type="SMART" id="SM00220">
    <property type="entry name" value="S_TKc"/>
    <property type="match status" value="1"/>
</dbReference>
<dbReference type="InterPro" id="IPR000719">
    <property type="entry name" value="Prot_kinase_dom"/>
</dbReference>
<proteinExistence type="predicted"/>
<keyword evidence="9" id="KW-1185">Reference proteome</keyword>
<dbReference type="GO" id="GO:0004674">
    <property type="term" value="F:protein serine/threonine kinase activity"/>
    <property type="evidence" value="ECO:0007669"/>
    <property type="project" value="InterPro"/>
</dbReference>
<evidence type="ECO:0000259" key="7">
    <source>
        <dbReference type="PROSITE" id="PS50011"/>
    </source>
</evidence>
<dbReference type="CDD" id="cd14009">
    <property type="entry name" value="STKc_ATG1_ULK_like"/>
    <property type="match status" value="1"/>
</dbReference>
<feature type="compositionally biased region" description="Polar residues" evidence="6">
    <location>
        <begin position="833"/>
        <end position="853"/>
    </location>
</feature>
<dbReference type="SUPFAM" id="SSF56112">
    <property type="entry name" value="Protein kinase-like (PK-like)"/>
    <property type="match status" value="1"/>
</dbReference>
<feature type="compositionally biased region" description="Low complexity" evidence="6">
    <location>
        <begin position="296"/>
        <end position="308"/>
    </location>
</feature>
<dbReference type="InterPro" id="IPR008271">
    <property type="entry name" value="Ser/Thr_kinase_AS"/>
</dbReference>
<evidence type="ECO:0000313" key="9">
    <source>
        <dbReference type="Proteomes" id="UP001438707"/>
    </source>
</evidence>
<evidence type="ECO:0000256" key="3">
    <source>
        <dbReference type="ARBA" id="ARBA00022777"/>
    </source>
</evidence>
<evidence type="ECO:0000256" key="2">
    <source>
        <dbReference type="ARBA" id="ARBA00022741"/>
    </source>
</evidence>
<dbReference type="InterPro" id="IPR045269">
    <property type="entry name" value="Atg1-like"/>
</dbReference>
<dbReference type="PROSITE" id="PS00107">
    <property type="entry name" value="PROTEIN_KINASE_ATP"/>
    <property type="match status" value="1"/>
</dbReference>
<keyword evidence="2 5" id="KW-0547">Nucleotide-binding</keyword>
<feature type="domain" description="Protein kinase" evidence="7">
    <location>
        <begin position="11"/>
        <end position="267"/>
    </location>
</feature>
<feature type="region of interest" description="Disordered" evidence="6">
    <location>
        <begin position="273"/>
        <end position="345"/>
    </location>
</feature>
<evidence type="ECO:0000256" key="4">
    <source>
        <dbReference type="ARBA" id="ARBA00022840"/>
    </source>
</evidence>
<feature type="compositionally biased region" description="Low complexity" evidence="6">
    <location>
        <begin position="755"/>
        <end position="764"/>
    </location>
</feature>
<keyword evidence="1" id="KW-0808">Transferase</keyword>
<feature type="compositionally biased region" description="Polar residues" evidence="6">
    <location>
        <begin position="801"/>
        <end position="813"/>
    </location>
</feature>
<dbReference type="PANTHER" id="PTHR24348">
    <property type="entry name" value="SERINE/THREONINE-PROTEIN KINASE UNC-51-RELATED"/>
    <property type="match status" value="1"/>
</dbReference>
<feature type="region of interest" description="Disordered" evidence="6">
    <location>
        <begin position="393"/>
        <end position="459"/>
    </location>
</feature>
<dbReference type="GO" id="GO:0005524">
    <property type="term" value="F:ATP binding"/>
    <property type="evidence" value="ECO:0007669"/>
    <property type="project" value="UniProtKB-UniRule"/>
</dbReference>
<evidence type="ECO:0000256" key="5">
    <source>
        <dbReference type="PROSITE-ProRule" id="PRU10141"/>
    </source>
</evidence>
<dbReference type="GO" id="GO:0000045">
    <property type="term" value="P:autophagosome assembly"/>
    <property type="evidence" value="ECO:0007669"/>
    <property type="project" value="TreeGrafter"/>
</dbReference>
<organism evidence="8 9">
    <name type="scientific">Apatococcus lobatus</name>
    <dbReference type="NCBI Taxonomy" id="904363"/>
    <lineage>
        <taxon>Eukaryota</taxon>
        <taxon>Viridiplantae</taxon>
        <taxon>Chlorophyta</taxon>
        <taxon>core chlorophytes</taxon>
        <taxon>Trebouxiophyceae</taxon>
        <taxon>Chlorellales</taxon>
        <taxon>Chlorellaceae</taxon>
        <taxon>Apatococcus</taxon>
    </lineage>
</organism>
<dbReference type="GO" id="GO:0016020">
    <property type="term" value="C:membrane"/>
    <property type="evidence" value="ECO:0007669"/>
    <property type="project" value="TreeGrafter"/>
</dbReference>
<dbReference type="GO" id="GO:0010506">
    <property type="term" value="P:regulation of autophagy"/>
    <property type="evidence" value="ECO:0007669"/>
    <property type="project" value="InterPro"/>
</dbReference>
<dbReference type="GO" id="GO:0005776">
    <property type="term" value="C:autophagosome"/>
    <property type="evidence" value="ECO:0007669"/>
    <property type="project" value="TreeGrafter"/>
</dbReference>
<protein>
    <recommendedName>
        <fullName evidence="7">Protein kinase domain-containing protein</fullName>
    </recommendedName>
</protein>
<dbReference type="Pfam" id="PF00069">
    <property type="entry name" value="Pkinase"/>
    <property type="match status" value="1"/>
</dbReference>
<gene>
    <name evidence="8" type="ORF">WJX74_001793</name>
</gene>
<comment type="caution">
    <text evidence="8">The sequence shown here is derived from an EMBL/GenBank/DDBJ whole genome shotgun (WGS) entry which is preliminary data.</text>
</comment>
<dbReference type="PANTHER" id="PTHR24348:SF22">
    <property type="entry name" value="NON-SPECIFIC SERINE_THREONINE PROTEIN KINASE"/>
    <property type="match status" value="1"/>
</dbReference>
<dbReference type="PROSITE" id="PS50011">
    <property type="entry name" value="PROTEIN_KINASE_DOM"/>
    <property type="match status" value="1"/>
</dbReference>
<dbReference type="InterPro" id="IPR017441">
    <property type="entry name" value="Protein_kinase_ATP_BS"/>
</dbReference>
<dbReference type="AlphaFoldDB" id="A0AAW1SAD4"/>
<accession>A0AAW1SAD4</accession>
<dbReference type="GO" id="GO:0005829">
    <property type="term" value="C:cytosol"/>
    <property type="evidence" value="ECO:0007669"/>
    <property type="project" value="TreeGrafter"/>
</dbReference>
<feature type="compositionally biased region" description="Low complexity" evidence="6">
    <location>
        <begin position="319"/>
        <end position="330"/>
    </location>
</feature>
<dbReference type="PROSITE" id="PS00108">
    <property type="entry name" value="PROTEIN_KINASE_ST"/>
    <property type="match status" value="1"/>
</dbReference>
<dbReference type="GO" id="GO:0000407">
    <property type="term" value="C:phagophore assembly site"/>
    <property type="evidence" value="ECO:0007669"/>
    <property type="project" value="TreeGrafter"/>
</dbReference>